<proteinExistence type="predicted"/>
<evidence type="ECO:0000313" key="1">
    <source>
        <dbReference type="EMBL" id="MBO8465193.1"/>
    </source>
</evidence>
<sequence length="83" mass="9447">MEGKNFYHISTDGTSAKIIFRNDMDYIKGMNYIPVCMSGLNGIPMEFSRSLFSANCPATSRNKAIIVIEYKRTTELISPRFQD</sequence>
<dbReference type="EMBL" id="JADIME010000043">
    <property type="protein sequence ID" value="MBO8465193.1"/>
    <property type="molecule type" value="Genomic_DNA"/>
</dbReference>
<name>A0A9D9I4W8_9BACT</name>
<organism evidence="1 2">
    <name type="scientific">Candidatus Merdivivens pullistercoris</name>
    <dbReference type="NCBI Taxonomy" id="2840873"/>
    <lineage>
        <taxon>Bacteria</taxon>
        <taxon>Pseudomonadati</taxon>
        <taxon>Bacteroidota</taxon>
        <taxon>Bacteroidia</taxon>
        <taxon>Bacteroidales</taxon>
        <taxon>Muribaculaceae</taxon>
        <taxon>Muribaculaceae incertae sedis</taxon>
        <taxon>Candidatus Merdivivens</taxon>
    </lineage>
</organism>
<reference evidence="1" key="1">
    <citation type="submission" date="2020-10" db="EMBL/GenBank/DDBJ databases">
        <authorList>
            <person name="Gilroy R."/>
        </authorList>
    </citation>
    <scope>NUCLEOTIDE SEQUENCE</scope>
    <source>
        <strain evidence="1">10037</strain>
    </source>
</reference>
<evidence type="ECO:0000313" key="2">
    <source>
        <dbReference type="Proteomes" id="UP000823597"/>
    </source>
</evidence>
<dbReference type="Proteomes" id="UP000823597">
    <property type="component" value="Unassembled WGS sequence"/>
</dbReference>
<comment type="caution">
    <text evidence="1">The sequence shown here is derived from an EMBL/GenBank/DDBJ whole genome shotgun (WGS) entry which is preliminary data.</text>
</comment>
<dbReference type="AlphaFoldDB" id="A0A9D9I4W8"/>
<accession>A0A9D9I4W8</accession>
<reference evidence="1" key="2">
    <citation type="journal article" date="2021" name="PeerJ">
        <title>Extensive microbial diversity within the chicken gut microbiome revealed by metagenomics and culture.</title>
        <authorList>
            <person name="Gilroy R."/>
            <person name="Ravi A."/>
            <person name="Getino M."/>
            <person name="Pursley I."/>
            <person name="Horton D.L."/>
            <person name="Alikhan N.F."/>
            <person name="Baker D."/>
            <person name="Gharbi K."/>
            <person name="Hall N."/>
            <person name="Watson M."/>
            <person name="Adriaenssens E.M."/>
            <person name="Foster-Nyarko E."/>
            <person name="Jarju S."/>
            <person name="Secka A."/>
            <person name="Antonio M."/>
            <person name="Oren A."/>
            <person name="Chaudhuri R.R."/>
            <person name="La Ragione R."/>
            <person name="Hildebrand F."/>
            <person name="Pallen M.J."/>
        </authorList>
    </citation>
    <scope>NUCLEOTIDE SEQUENCE</scope>
    <source>
        <strain evidence="1">10037</strain>
    </source>
</reference>
<protein>
    <submittedName>
        <fullName evidence="1">Uncharacterized protein</fullName>
    </submittedName>
</protein>
<gene>
    <name evidence="1" type="ORF">IAB93_04245</name>
</gene>